<comment type="subcellular location">
    <subcellularLocation>
        <location evidence="2">Membrane</location>
        <topology evidence="2">Multi-pass membrane protein</topology>
    </subcellularLocation>
</comment>
<dbReference type="SUPFAM" id="SSF57850">
    <property type="entry name" value="RING/U-box"/>
    <property type="match status" value="1"/>
</dbReference>
<dbReference type="OrthoDB" id="8062037at2759"/>
<accession>A0A8T2U1J2</accession>
<dbReference type="AlphaFoldDB" id="A0A8T2U1J2"/>
<evidence type="ECO:0000256" key="9">
    <source>
        <dbReference type="ARBA" id="ARBA00022833"/>
    </source>
</evidence>
<keyword evidence="6" id="KW-0479">Metal-binding</keyword>
<sequence>MERTRPSTSSAIDDSGVDTSPLLAHGTSSSHRNTATVRGGWSGAARFLRQASSRRMMREPSMMVRETAAEQLEERQSDWAYSKPVVILDLIWNLAFVMVGAVMIVFSKHEKPTTPLRVWICGYCLQCALHMVCVCFEYRMRNQRYQQRNSRNAVAHDILTYENARQNTDTSSEQSSEDGDFLAENVSYAKRLESANTMFSFVWWILGFYWVTVGGQALVQGSPKLYWLCVVFLAFDVLFVVFCVALACVIGIAVCCCLPCIIAILYAVADQEGASEEDIDALLKFKFRRTGSFDKSMGDKSVPSRGVMSLIGTVSDPIKDRQLSAENAECCICLSPYEDEAELRELPCGHHFHCACIDKWLRINATCPLCKFNILKSKNRSIETA</sequence>
<evidence type="ECO:0000256" key="6">
    <source>
        <dbReference type="ARBA" id="ARBA00022723"/>
    </source>
</evidence>
<protein>
    <recommendedName>
        <fullName evidence="3">RING-type E3 ubiquitin transferase</fullName>
        <ecNumber evidence="3">2.3.2.27</ecNumber>
    </recommendedName>
</protein>
<evidence type="ECO:0000256" key="2">
    <source>
        <dbReference type="ARBA" id="ARBA00004141"/>
    </source>
</evidence>
<dbReference type="SMART" id="SM00184">
    <property type="entry name" value="RING"/>
    <property type="match status" value="1"/>
</dbReference>
<keyword evidence="8" id="KW-0833">Ubl conjugation pathway</keyword>
<evidence type="ECO:0000256" key="4">
    <source>
        <dbReference type="ARBA" id="ARBA00022679"/>
    </source>
</evidence>
<feature type="compositionally biased region" description="Polar residues" evidence="13">
    <location>
        <begin position="26"/>
        <end position="36"/>
    </location>
</feature>
<feature type="domain" description="RING-type" evidence="15">
    <location>
        <begin position="330"/>
        <end position="371"/>
    </location>
</feature>
<evidence type="ECO:0000256" key="7">
    <source>
        <dbReference type="ARBA" id="ARBA00022771"/>
    </source>
</evidence>
<keyword evidence="9" id="KW-0862">Zinc</keyword>
<evidence type="ECO:0000256" key="3">
    <source>
        <dbReference type="ARBA" id="ARBA00012483"/>
    </source>
</evidence>
<evidence type="ECO:0000256" key="5">
    <source>
        <dbReference type="ARBA" id="ARBA00022692"/>
    </source>
</evidence>
<feature type="region of interest" description="Disordered" evidence="13">
    <location>
        <begin position="1"/>
        <end position="37"/>
    </location>
</feature>
<dbReference type="GO" id="GO:0008270">
    <property type="term" value="F:zinc ion binding"/>
    <property type="evidence" value="ECO:0007669"/>
    <property type="project" value="UniProtKB-KW"/>
</dbReference>
<evidence type="ECO:0000256" key="12">
    <source>
        <dbReference type="PROSITE-ProRule" id="PRU00175"/>
    </source>
</evidence>
<evidence type="ECO:0000256" key="13">
    <source>
        <dbReference type="SAM" id="MobiDB-lite"/>
    </source>
</evidence>
<keyword evidence="7 12" id="KW-0863">Zinc-finger</keyword>
<dbReference type="Gene3D" id="3.30.40.10">
    <property type="entry name" value="Zinc/RING finger domain, C3HC4 (zinc finger)"/>
    <property type="match status" value="1"/>
</dbReference>
<dbReference type="Pfam" id="PF13639">
    <property type="entry name" value="zf-RING_2"/>
    <property type="match status" value="1"/>
</dbReference>
<evidence type="ECO:0000256" key="11">
    <source>
        <dbReference type="ARBA" id="ARBA00023136"/>
    </source>
</evidence>
<dbReference type="PROSITE" id="PS50089">
    <property type="entry name" value="ZF_RING_2"/>
    <property type="match status" value="1"/>
</dbReference>
<evidence type="ECO:0000313" key="16">
    <source>
        <dbReference type="EMBL" id="KAH7427525.1"/>
    </source>
</evidence>
<feature type="transmembrane region" description="Helical" evidence="14">
    <location>
        <begin position="201"/>
        <end position="219"/>
    </location>
</feature>
<dbReference type="GO" id="GO:0016020">
    <property type="term" value="C:membrane"/>
    <property type="evidence" value="ECO:0007669"/>
    <property type="project" value="UniProtKB-SubCell"/>
</dbReference>
<comment type="catalytic activity">
    <reaction evidence="1">
        <text>S-ubiquitinyl-[E2 ubiquitin-conjugating enzyme]-L-cysteine + [acceptor protein]-L-lysine = [E2 ubiquitin-conjugating enzyme]-L-cysteine + N(6)-ubiquitinyl-[acceptor protein]-L-lysine.</text>
        <dbReference type="EC" id="2.3.2.27"/>
    </reaction>
</comment>
<evidence type="ECO:0000256" key="8">
    <source>
        <dbReference type="ARBA" id="ARBA00022786"/>
    </source>
</evidence>
<keyword evidence="4" id="KW-0808">Transferase</keyword>
<dbReference type="Proteomes" id="UP000825935">
    <property type="component" value="Chromosome 10"/>
</dbReference>
<comment type="caution">
    <text evidence="16">The sequence shown here is derived from an EMBL/GenBank/DDBJ whole genome shotgun (WGS) entry which is preliminary data.</text>
</comment>
<keyword evidence="10 14" id="KW-1133">Transmembrane helix</keyword>
<dbReference type="PANTHER" id="PTHR45977">
    <property type="entry name" value="TARGET OF ERK KINASE MPK-1"/>
    <property type="match status" value="1"/>
</dbReference>
<name>A0A8T2U1J2_CERRI</name>
<evidence type="ECO:0000259" key="15">
    <source>
        <dbReference type="PROSITE" id="PS50089"/>
    </source>
</evidence>
<evidence type="ECO:0000256" key="1">
    <source>
        <dbReference type="ARBA" id="ARBA00000900"/>
    </source>
</evidence>
<keyword evidence="11 14" id="KW-0472">Membrane</keyword>
<dbReference type="GO" id="GO:0006511">
    <property type="term" value="P:ubiquitin-dependent protein catabolic process"/>
    <property type="evidence" value="ECO:0007669"/>
    <property type="project" value="TreeGrafter"/>
</dbReference>
<dbReference type="InterPro" id="IPR013083">
    <property type="entry name" value="Znf_RING/FYVE/PHD"/>
</dbReference>
<keyword evidence="17" id="KW-1185">Reference proteome</keyword>
<gene>
    <name evidence="16" type="ORF">KP509_10G048000</name>
</gene>
<evidence type="ECO:0000256" key="10">
    <source>
        <dbReference type="ARBA" id="ARBA00022989"/>
    </source>
</evidence>
<proteinExistence type="predicted"/>
<organism evidence="16 17">
    <name type="scientific">Ceratopteris richardii</name>
    <name type="common">Triangle waterfern</name>
    <dbReference type="NCBI Taxonomy" id="49495"/>
    <lineage>
        <taxon>Eukaryota</taxon>
        <taxon>Viridiplantae</taxon>
        <taxon>Streptophyta</taxon>
        <taxon>Embryophyta</taxon>
        <taxon>Tracheophyta</taxon>
        <taxon>Polypodiopsida</taxon>
        <taxon>Polypodiidae</taxon>
        <taxon>Polypodiales</taxon>
        <taxon>Pteridineae</taxon>
        <taxon>Pteridaceae</taxon>
        <taxon>Parkerioideae</taxon>
        <taxon>Ceratopteris</taxon>
    </lineage>
</organism>
<dbReference type="GO" id="GO:0061630">
    <property type="term" value="F:ubiquitin protein ligase activity"/>
    <property type="evidence" value="ECO:0007669"/>
    <property type="project" value="UniProtKB-EC"/>
</dbReference>
<feature type="transmembrane region" description="Helical" evidence="14">
    <location>
        <begin position="116"/>
        <end position="138"/>
    </location>
</feature>
<dbReference type="InterPro" id="IPR001841">
    <property type="entry name" value="Znf_RING"/>
</dbReference>
<dbReference type="GO" id="GO:0000325">
    <property type="term" value="C:plant-type vacuole"/>
    <property type="evidence" value="ECO:0007669"/>
    <property type="project" value="TreeGrafter"/>
</dbReference>
<evidence type="ECO:0000313" key="17">
    <source>
        <dbReference type="Proteomes" id="UP000825935"/>
    </source>
</evidence>
<feature type="compositionally biased region" description="Polar residues" evidence="13">
    <location>
        <begin position="1"/>
        <end position="12"/>
    </location>
</feature>
<feature type="transmembrane region" description="Helical" evidence="14">
    <location>
        <begin position="249"/>
        <end position="269"/>
    </location>
</feature>
<evidence type="ECO:0000256" key="14">
    <source>
        <dbReference type="SAM" id="Phobius"/>
    </source>
</evidence>
<reference evidence="16" key="1">
    <citation type="submission" date="2021-08" db="EMBL/GenBank/DDBJ databases">
        <title>WGS assembly of Ceratopteris richardii.</title>
        <authorList>
            <person name="Marchant D.B."/>
            <person name="Chen G."/>
            <person name="Jenkins J."/>
            <person name="Shu S."/>
            <person name="Leebens-Mack J."/>
            <person name="Grimwood J."/>
            <person name="Schmutz J."/>
            <person name="Soltis P."/>
            <person name="Soltis D."/>
            <person name="Chen Z.-H."/>
        </authorList>
    </citation>
    <scope>NUCLEOTIDE SEQUENCE</scope>
    <source>
        <strain evidence="16">Whitten #5841</strain>
        <tissue evidence="16">Leaf</tissue>
    </source>
</reference>
<dbReference type="GO" id="GO:0016567">
    <property type="term" value="P:protein ubiquitination"/>
    <property type="evidence" value="ECO:0007669"/>
    <property type="project" value="TreeGrafter"/>
</dbReference>
<feature type="transmembrane region" description="Helical" evidence="14">
    <location>
        <begin position="85"/>
        <end position="104"/>
    </location>
</feature>
<dbReference type="EMBL" id="CM035415">
    <property type="protein sequence ID" value="KAH7427525.1"/>
    <property type="molecule type" value="Genomic_DNA"/>
</dbReference>
<dbReference type="EC" id="2.3.2.27" evidence="3"/>
<dbReference type="PANTHER" id="PTHR45977:SF28">
    <property type="entry name" value="OS02G0674700 PROTEIN"/>
    <property type="match status" value="1"/>
</dbReference>
<keyword evidence="5 14" id="KW-0812">Transmembrane</keyword>
<dbReference type="OMA" id="MISFIWW"/>